<keyword evidence="3" id="KW-1185">Reference proteome</keyword>
<evidence type="ECO:0000313" key="3">
    <source>
        <dbReference type="Proteomes" id="UP001214576"/>
    </source>
</evidence>
<dbReference type="EMBL" id="JAKZEL010000001">
    <property type="protein sequence ID" value="KAI4547899.1"/>
    <property type="molecule type" value="Genomic_DNA"/>
</dbReference>
<organism evidence="2 3">
    <name type="scientific">Ovis ammon polii</name>
    <dbReference type="NCBI Taxonomy" id="230172"/>
    <lineage>
        <taxon>Eukaryota</taxon>
        <taxon>Metazoa</taxon>
        <taxon>Chordata</taxon>
        <taxon>Craniata</taxon>
        <taxon>Vertebrata</taxon>
        <taxon>Euteleostomi</taxon>
        <taxon>Mammalia</taxon>
        <taxon>Eutheria</taxon>
        <taxon>Laurasiatheria</taxon>
        <taxon>Artiodactyla</taxon>
        <taxon>Ruminantia</taxon>
        <taxon>Pecora</taxon>
        <taxon>Bovidae</taxon>
        <taxon>Caprinae</taxon>
        <taxon>Ovis</taxon>
    </lineage>
</organism>
<name>A0AAD4YGZ3_OVIAM</name>
<evidence type="ECO:0000256" key="1">
    <source>
        <dbReference type="SAM" id="MobiDB-lite"/>
    </source>
</evidence>
<reference evidence="2" key="1">
    <citation type="submission" date="2022-03" db="EMBL/GenBank/DDBJ databases">
        <title>Genomic analyses of argali, domestic sheep and their hybrids provide insights into chromosomal evolution, heterosis and genetic basis of agronomic traits.</title>
        <authorList>
            <person name="Li M."/>
        </authorList>
    </citation>
    <scope>NUCLEOTIDE SEQUENCE</scope>
    <source>
        <strain evidence="2">CAU-MHL-2022a</strain>
        <tissue evidence="2">Skin</tissue>
    </source>
</reference>
<gene>
    <name evidence="2" type="ORF">MG293_000229</name>
</gene>
<comment type="caution">
    <text evidence="2">The sequence shown here is derived from an EMBL/GenBank/DDBJ whole genome shotgun (WGS) entry which is preliminary data.</text>
</comment>
<dbReference type="AlphaFoldDB" id="A0AAD4YGZ3"/>
<sequence>MHGTAATKAANAGEDFLGTRIPTQGSLFTVSGDFRHTDKQWHNTNVGKSVSHVQPTGYYSGALLMTKSYNSPADHSSERSAKAGALATSQVGSQGSERGHIFGVQEHVGMRLYNHCVHAKNIPIPTYSQFAFPSYFQALLLLSHFSRVRLCGTP</sequence>
<dbReference type="Proteomes" id="UP001214576">
    <property type="component" value="Unassembled WGS sequence"/>
</dbReference>
<accession>A0AAD4YGZ3</accession>
<protein>
    <submittedName>
        <fullName evidence="2">Uncharacterized protein</fullName>
    </submittedName>
</protein>
<proteinExistence type="predicted"/>
<feature type="region of interest" description="Disordered" evidence="1">
    <location>
        <begin position="70"/>
        <end position="92"/>
    </location>
</feature>
<evidence type="ECO:0000313" key="2">
    <source>
        <dbReference type="EMBL" id="KAI4547899.1"/>
    </source>
</evidence>